<dbReference type="EMBL" id="CP014226">
    <property type="protein sequence ID" value="AMD01442.1"/>
    <property type="molecule type" value="Genomic_DNA"/>
</dbReference>
<dbReference type="STRING" id="507626.LOKO_02382"/>
<keyword evidence="9" id="KW-1185">Reference proteome</keyword>
<evidence type="ECO:0000256" key="5">
    <source>
        <dbReference type="ARBA" id="ARBA00023136"/>
    </source>
</evidence>
<dbReference type="NCBIfam" id="TIGR00765">
    <property type="entry name" value="yihY_not_rbn"/>
    <property type="match status" value="1"/>
</dbReference>
<reference evidence="8 9" key="2">
    <citation type="submission" date="2016-02" db="EMBL/GenBank/DDBJ databases">
        <authorList>
            <person name="Wen L."/>
            <person name="He K."/>
            <person name="Yang H."/>
        </authorList>
    </citation>
    <scope>NUCLEOTIDE SEQUENCE [LARGE SCALE GENOMIC DNA]</scope>
    <source>
        <strain evidence="8 9">AGD 8-3</strain>
    </source>
</reference>
<feature type="region of interest" description="Disordered" evidence="6">
    <location>
        <begin position="289"/>
        <end position="330"/>
    </location>
</feature>
<gene>
    <name evidence="8" type="ORF">LOKO_02382</name>
</gene>
<name>A0A0X8HF25_9GAMM</name>
<dbReference type="Pfam" id="PF03631">
    <property type="entry name" value="Virul_fac_BrkB"/>
    <property type="match status" value="1"/>
</dbReference>
<dbReference type="OrthoDB" id="9781030at2"/>
<evidence type="ECO:0000256" key="4">
    <source>
        <dbReference type="ARBA" id="ARBA00022989"/>
    </source>
</evidence>
<dbReference type="Proteomes" id="UP000063387">
    <property type="component" value="Chromosome"/>
</dbReference>
<feature type="transmembrane region" description="Helical" evidence="7">
    <location>
        <begin position="223"/>
        <end position="245"/>
    </location>
</feature>
<reference evidence="8 9" key="1">
    <citation type="journal article" date="2016" name="Genome Announc.">
        <title>Draft Genome Sequence of 'Halomonas chromatireducens' Strain AGD 8-3, a Haloalkaliphilic Chromate- and Selenite-Reducing Gammaproteobacterium.</title>
        <authorList>
            <person name="Sharko F.S."/>
            <person name="Shapovalova A.A."/>
            <person name="Tsygankova S.V."/>
            <person name="Komova A.V."/>
            <person name="Boulygina E.S."/>
            <person name="Teslyuk A.B."/>
            <person name="Gotovtsev P.M."/>
            <person name="Namsaraev Z.B."/>
            <person name="Khijniak T.V."/>
            <person name="Nedoluzhko A.V."/>
            <person name="Vasilov R.G."/>
        </authorList>
    </citation>
    <scope>NUCLEOTIDE SEQUENCE [LARGE SCALE GENOMIC DNA]</scope>
    <source>
        <strain evidence="8 9">AGD 8-3</strain>
    </source>
</reference>
<evidence type="ECO:0000256" key="6">
    <source>
        <dbReference type="SAM" id="MobiDB-lite"/>
    </source>
</evidence>
<proteinExistence type="predicted"/>
<feature type="transmembrane region" description="Helical" evidence="7">
    <location>
        <begin position="257"/>
        <end position="281"/>
    </location>
</feature>
<dbReference type="PANTHER" id="PTHR30213">
    <property type="entry name" value="INNER MEMBRANE PROTEIN YHJD"/>
    <property type="match status" value="1"/>
</dbReference>
<feature type="compositionally biased region" description="Basic and acidic residues" evidence="6">
    <location>
        <begin position="289"/>
        <end position="307"/>
    </location>
</feature>
<accession>A0A0X8HF25</accession>
<keyword evidence="4 7" id="KW-1133">Transmembrane helix</keyword>
<evidence type="ECO:0000256" key="2">
    <source>
        <dbReference type="ARBA" id="ARBA00022475"/>
    </source>
</evidence>
<evidence type="ECO:0000256" key="7">
    <source>
        <dbReference type="SAM" id="Phobius"/>
    </source>
</evidence>
<evidence type="ECO:0000313" key="8">
    <source>
        <dbReference type="EMBL" id="AMD01442.1"/>
    </source>
</evidence>
<keyword evidence="2" id="KW-1003">Cell membrane</keyword>
<dbReference type="GO" id="GO:0005886">
    <property type="term" value="C:plasma membrane"/>
    <property type="evidence" value="ECO:0007669"/>
    <property type="project" value="UniProtKB-SubCell"/>
</dbReference>
<protein>
    <submittedName>
        <fullName evidence="8">Uncharacterized protein</fullName>
    </submittedName>
</protein>
<keyword evidence="3 7" id="KW-0812">Transmembrane</keyword>
<organism evidence="8 9">
    <name type="scientific">Halomonas chromatireducens</name>
    <dbReference type="NCBI Taxonomy" id="507626"/>
    <lineage>
        <taxon>Bacteria</taxon>
        <taxon>Pseudomonadati</taxon>
        <taxon>Pseudomonadota</taxon>
        <taxon>Gammaproteobacteria</taxon>
        <taxon>Oceanospirillales</taxon>
        <taxon>Halomonadaceae</taxon>
        <taxon>Halomonas</taxon>
    </lineage>
</organism>
<sequence>MTDQPRGRRAERPKQIPGPGWLDVVWRVKQELADDRVNLLAAGIAFYALLSLFPALAAVISLWALAFDPHEIVSQISEISRFMPPGGASLINEQAQEVSESTDTGLSLTAIISLLVALFVASKGVRGLMVGLNAVYGEDERRPFFQRFLVVAILTVGLILISLGATIFVAFFPLAIGMLGLDSTAVRVIGWLRWPVLLLVMMLVIAALYRFGPYRSAPRWEWVSVGTVIATLLWLLGSGGLSLYVRHVADMAELYGSLGTVVVMMLWFWLSAFVVLLGAEINAEMERQTRKDTTIGEPRPMGERGAHAADTLGAKRPWRRPKPTQHGDES</sequence>
<dbReference type="AlphaFoldDB" id="A0A0X8HF25"/>
<dbReference type="PATRIC" id="fig|507626.3.peg.2377"/>
<feature type="transmembrane region" description="Helical" evidence="7">
    <location>
        <begin position="148"/>
        <end position="172"/>
    </location>
</feature>
<comment type="subcellular location">
    <subcellularLocation>
        <location evidence="1">Cell membrane</location>
        <topology evidence="1">Multi-pass membrane protein</topology>
    </subcellularLocation>
</comment>
<dbReference type="InterPro" id="IPR017039">
    <property type="entry name" value="Virul_fac_BrkB"/>
</dbReference>
<evidence type="ECO:0000256" key="3">
    <source>
        <dbReference type="ARBA" id="ARBA00022692"/>
    </source>
</evidence>
<evidence type="ECO:0000313" key="9">
    <source>
        <dbReference type="Proteomes" id="UP000063387"/>
    </source>
</evidence>
<keyword evidence="5 7" id="KW-0472">Membrane</keyword>
<dbReference type="PIRSF" id="PIRSF035875">
    <property type="entry name" value="RNase_BN"/>
    <property type="match status" value="1"/>
</dbReference>
<dbReference type="RefSeq" id="WP_066449348.1">
    <property type="nucleotide sequence ID" value="NZ_CP014226.1"/>
</dbReference>
<dbReference type="KEGG" id="hco:LOKO_02382"/>
<feature type="transmembrane region" description="Helical" evidence="7">
    <location>
        <begin position="37"/>
        <end position="65"/>
    </location>
</feature>
<feature type="transmembrane region" description="Helical" evidence="7">
    <location>
        <begin position="192"/>
        <end position="211"/>
    </location>
</feature>
<evidence type="ECO:0000256" key="1">
    <source>
        <dbReference type="ARBA" id="ARBA00004651"/>
    </source>
</evidence>
<dbReference type="PANTHER" id="PTHR30213:SF0">
    <property type="entry name" value="UPF0761 MEMBRANE PROTEIN YIHY"/>
    <property type="match status" value="1"/>
</dbReference>
<feature type="transmembrane region" description="Helical" evidence="7">
    <location>
        <begin position="110"/>
        <end position="136"/>
    </location>
</feature>